<comment type="caution">
    <text evidence="1">The sequence shown here is derived from an EMBL/GenBank/DDBJ whole genome shotgun (WGS) entry which is preliminary data.</text>
</comment>
<dbReference type="EMBL" id="JMCB01000003">
    <property type="protein sequence ID" value="KFE70390.1"/>
    <property type="molecule type" value="Genomic_DNA"/>
</dbReference>
<proteinExistence type="predicted"/>
<gene>
    <name evidence="1" type="ORF">DB31_5432</name>
</gene>
<protein>
    <submittedName>
        <fullName evidence="1">Uncharacterized protein</fullName>
    </submittedName>
</protein>
<keyword evidence="2" id="KW-1185">Reference proteome</keyword>
<reference evidence="1 2" key="1">
    <citation type="submission" date="2014-04" db="EMBL/GenBank/DDBJ databases">
        <title>Genome assembly of Hyalangium minutum DSM 14724.</title>
        <authorList>
            <person name="Sharma G."/>
            <person name="Subramanian S."/>
        </authorList>
    </citation>
    <scope>NUCLEOTIDE SEQUENCE [LARGE SCALE GENOMIC DNA]</scope>
    <source>
        <strain evidence="1 2">DSM 14724</strain>
    </source>
</reference>
<sequence>MDLVLRQRHQRMRGRARCHVGPSEAGSVLLVTNPIRPCLPVPPPSS</sequence>
<dbReference type="AlphaFoldDB" id="A0A085WRS7"/>
<dbReference type="Proteomes" id="UP000028725">
    <property type="component" value="Unassembled WGS sequence"/>
</dbReference>
<name>A0A085WRS7_9BACT</name>
<evidence type="ECO:0000313" key="1">
    <source>
        <dbReference type="EMBL" id="KFE70390.1"/>
    </source>
</evidence>
<evidence type="ECO:0000313" key="2">
    <source>
        <dbReference type="Proteomes" id="UP000028725"/>
    </source>
</evidence>
<organism evidence="1 2">
    <name type="scientific">Hyalangium minutum</name>
    <dbReference type="NCBI Taxonomy" id="394096"/>
    <lineage>
        <taxon>Bacteria</taxon>
        <taxon>Pseudomonadati</taxon>
        <taxon>Myxococcota</taxon>
        <taxon>Myxococcia</taxon>
        <taxon>Myxococcales</taxon>
        <taxon>Cystobacterineae</taxon>
        <taxon>Archangiaceae</taxon>
        <taxon>Hyalangium</taxon>
    </lineage>
</organism>
<dbReference type="STRING" id="394096.DB31_5432"/>
<accession>A0A085WRS7</accession>